<dbReference type="InterPro" id="IPR037848">
    <property type="entry name" value="GEM-like"/>
</dbReference>
<evidence type="ECO:0000256" key="1">
    <source>
        <dbReference type="ARBA" id="ARBA00009414"/>
    </source>
</evidence>
<evidence type="ECO:0000259" key="2">
    <source>
        <dbReference type="SMART" id="SM00568"/>
    </source>
</evidence>
<comment type="similarity">
    <text evidence="1">Belongs to the GEM family.</text>
</comment>
<dbReference type="STRING" id="1590841.A0A2R6PGF1"/>
<feature type="domain" description="GRAM" evidence="2">
    <location>
        <begin position="101"/>
        <end position="179"/>
    </location>
</feature>
<evidence type="ECO:0000313" key="4">
    <source>
        <dbReference type="Proteomes" id="UP000241394"/>
    </source>
</evidence>
<proteinExistence type="inferred from homology"/>
<dbReference type="Gramene" id="PSR90957">
    <property type="protein sequence ID" value="PSR90957"/>
    <property type="gene ID" value="CEY00_Acc28259"/>
</dbReference>
<gene>
    <name evidence="3" type="ORF">CEY00_Acc28259</name>
</gene>
<evidence type="ECO:0000313" key="3">
    <source>
        <dbReference type="EMBL" id="PSR90957.1"/>
    </source>
</evidence>
<sequence>MKNRLPAHAIGIPVSSVAYPVESTPKRLLQDHPASQYHIPASSNGSLVLKKNKADRKLGGKADNLVNCIREHVRLGPKISETVKGKLSLGAKILKSGGIEKTFKHNFSVREGEKLLKASQCYLSTTAGPIAGLLFISTDKIAFCSERSIKFSSPTGELIRIRYKVSIPVEKLLTANESQNMKRPSRKYIEIVTVDNFDFWFMGFFRYRKTLKCLQQAISQAQRLTS</sequence>
<dbReference type="OMA" id="TCATSKH"/>
<accession>A0A2R6PGF1</accession>
<dbReference type="Proteomes" id="UP000241394">
    <property type="component" value="Chromosome LG25"/>
</dbReference>
<dbReference type="Pfam" id="PF02893">
    <property type="entry name" value="GRAM"/>
    <property type="match status" value="1"/>
</dbReference>
<name>A0A2R6PGF1_ACTCC</name>
<reference evidence="3 4" key="1">
    <citation type="submission" date="2017-07" db="EMBL/GenBank/DDBJ databases">
        <title>An improved, manually edited Actinidia chinensis var. chinensis (kiwifruit) genome highlights the challenges associated with draft genomes and gene prediction in plants.</title>
        <authorList>
            <person name="Pilkington S."/>
            <person name="Crowhurst R."/>
            <person name="Hilario E."/>
            <person name="Nardozza S."/>
            <person name="Fraser L."/>
            <person name="Peng Y."/>
            <person name="Gunaseelan K."/>
            <person name="Simpson R."/>
            <person name="Tahir J."/>
            <person name="Deroles S."/>
            <person name="Templeton K."/>
            <person name="Luo Z."/>
            <person name="Davy M."/>
            <person name="Cheng C."/>
            <person name="Mcneilage M."/>
            <person name="Scaglione D."/>
            <person name="Liu Y."/>
            <person name="Zhang Q."/>
            <person name="Datson P."/>
            <person name="De Silva N."/>
            <person name="Gardiner S."/>
            <person name="Bassett H."/>
            <person name="Chagne D."/>
            <person name="Mccallum J."/>
            <person name="Dzierzon H."/>
            <person name="Deng C."/>
            <person name="Wang Y.-Y."/>
            <person name="Barron N."/>
            <person name="Manako K."/>
            <person name="Bowen J."/>
            <person name="Foster T."/>
            <person name="Erridge Z."/>
            <person name="Tiffin H."/>
            <person name="Waite C."/>
            <person name="Davies K."/>
            <person name="Grierson E."/>
            <person name="Laing W."/>
            <person name="Kirk R."/>
            <person name="Chen X."/>
            <person name="Wood M."/>
            <person name="Montefiori M."/>
            <person name="Brummell D."/>
            <person name="Schwinn K."/>
            <person name="Catanach A."/>
            <person name="Fullerton C."/>
            <person name="Li D."/>
            <person name="Meiyalaghan S."/>
            <person name="Nieuwenhuizen N."/>
            <person name="Read N."/>
            <person name="Prakash R."/>
            <person name="Hunter D."/>
            <person name="Zhang H."/>
            <person name="Mckenzie M."/>
            <person name="Knabel M."/>
            <person name="Harris A."/>
            <person name="Allan A."/>
            <person name="Chen A."/>
            <person name="Janssen B."/>
            <person name="Plunkett B."/>
            <person name="Dwamena C."/>
            <person name="Voogd C."/>
            <person name="Leif D."/>
            <person name="Lafferty D."/>
            <person name="Souleyre E."/>
            <person name="Varkonyi-Gasic E."/>
            <person name="Gambi F."/>
            <person name="Hanley J."/>
            <person name="Yao J.-L."/>
            <person name="Cheung J."/>
            <person name="David K."/>
            <person name="Warren B."/>
            <person name="Marsh K."/>
            <person name="Snowden K."/>
            <person name="Lin-Wang K."/>
            <person name="Brian L."/>
            <person name="Martinez-Sanchez M."/>
            <person name="Wang M."/>
            <person name="Ileperuma N."/>
            <person name="Macnee N."/>
            <person name="Campin R."/>
            <person name="Mcatee P."/>
            <person name="Drummond R."/>
            <person name="Espley R."/>
            <person name="Ireland H."/>
            <person name="Wu R."/>
            <person name="Atkinson R."/>
            <person name="Karunairetnam S."/>
            <person name="Bulley S."/>
            <person name="Chunkath S."/>
            <person name="Hanley Z."/>
            <person name="Storey R."/>
            <person name="Thrimawithana A."/>
            <person name="Thomson S."/>
            <person name="David C."/>
            <person name="Testolin R."/>
        </authorList>
    </citation>
    <scope>NUCLEOTIDE SEQUENCE [LARGE SCALE GENOMIC DNA]</scope>
    <source>
        <strain evidence="4">cv. Red5</strain>
        <tissue evidence="3">Young leaf</tissue>
    </source>
</reference>
<reference evidence="4" key="2">
    <citation type="journal article" date="2018" name="BMC Genomics">
        <title>A manually annotated Actinidia chinensis var. chinensis (kiwifruit) genome highlights the challenges associated with draft genomes and gene prediction in plants.</title>
        <authorList>
            <person name="Pilkington S.M."/>
            <person name="Crowhurst R."/>
            <person name="Hilario E."/>
            <person name="Nardozza S."/>
            <person name="Fraser L."/>
            <person name="Peng Y."/>
            <person name="Gunaseelan K."/>
            <person name="Simpson R."/>
            <person name="Tahir J."/>
            <person name="Deroles S.C."/>
            <person name="Templeton K."/>
            <person name="Luo Z."/>
            <person name="Davy M."/>
            <person name="Cheng C."/>
            <person name="McNeilage M."/>
            <person name="Scaglione D."/>
            <person name="Liu Y."/>
            <person name="Zhang Q."/>
            <person name="Datson P."/>
            <person name="De Silva N."/>
            <person name="Gardiner S.E."/>
            <person name="Bassett H."/>
            <person name="Chagne D."/>
            <person name="McCallum J."/>
            <person name="Dzierzon H."/>
            <person name="Deng C."/>
            <person name="Wang Y.Y."/>
            <person name="Barron L."/>
            <person name="Manako K."/>
            <person name="Bowen J."/>
            <person name="Foster T.M."/>
            <person name="Erridge Z.A."/>
            <person name="Tiffin H."/>
            <person name="Waite C.N."/>
            <person name="Davies K.M."/>
            <person name="Grierson E.P."/>
            <person name="Laing W.A."/>
            <person name="Kirk R."/>
            <person name="Chen X."/>
            <person name="Wood M."/>
            <person name="Montefiori M."/>
            <person name="Brummell D.A."/>
            <person name="Schwinn K.E."/>
            <person name="Catanach A."/>
            <person name="Fullerton C."/>
            <person name="Li D."/>
            <person name="Meiyalaghan S."/>
            <person name="Nieuwenhuizen N."/>
            <person name="Read N."/>
            <person name="Prakash R."/>
            <person name="Hunter D."/>
            <person name="Zhang H."/>
            <person name="McKenzie M."/>
            <person name="Knabel M."/>
            <person name="Harris A."/>
            <person name="Allan A.C."/>
            <person name="Gleave A."/>
            <person name="Chen A."/>
            <person name="Janssen B.J."/>
            <person name="Plunkett B."/>
            <person name="Ampomah-Dwamena C."/>
            <person name="Voogd C."/>
            <person name="Leif D."/>
            <person name="Lafferty D."/>
            <person name="Souleyre E.J.F."/>
            <person name="Varkonyi-Gasic E."/>
            <person name="Gambi F."/>
            <person name="Hanley J."/>
            <person name="Yao J.L."/>
            <person name="Cheung J."/>
            <person name="David K.M."/>
            <person name="Warren B."/>
            <person name="Marsh K."/>
            <person name="Snowden K.C."/>
            <person name="Lin-Wang K."/>
            <person name="Brian L."/>
            <person name="Martinez-Sanchez M."/>
            <person name="Wang M."/>
            <person name="Ileperuma N."/>
            <person name="Macnee N."/>
            <person name="Campin R."/>
            <person name="McAtee P."/>
            <person name="Drummond R.S.M."/>
            <person name="Espley R.V."/>
            <person name="Ireland H.S."/>
            <person name="Wu R."/>
            <person name="Atkinson R.G."/>
            <person name="Karunairetnam S."/>
            <person name="Bulley S."/>
            <person name="Chunkath S."/>
            <person name="Hanley Z."/>
            <person name="Storey R."/>
            <person name="Thrimawithana A.H."/>
            <person name="Thomson S."/>
            <person name="David C."/>
            <person name="Testolin R."/>
            <person name="Huang H."/>
            <person name="Hellens R.P."/>
            <person name="Schaffer R.J."/>
        </authorList>
    </citation>
    <scope>NUCLEOTIDE SEQUENCE [LARGE SCALE GENOMIC DNA]</scope>
    <source>
        <strain evidence="4">cv. Red5</strain>
    </source>
</reference>
<dbReference type="Gene3D" id="2.30.29.30">
    <property type="entry name" value="Pleckstrin-homology domain (PH domain)/Phosphotyrosine-binding domain (PTB)"/>
    <property type="match status" value="1"/>
</dbReference>
<dbReference type="FunCoup" id="A0A2R6PGF1">
    <property type="interactions" value="285"/>
</dbReference>
<keyword evidence="4" id="KW-1185">Reference proteome</keyword>
<dbReference type="InParanoid" id="A0A2R6PGF1"/>
<comment type="caution">
    <text evidence="3">The sequence shown here is derived from an EMBL/GenBank/DDBJ whole genome shotgun (WGS) entry which is preliminary data.</text>
</comment>
<dbReference type="InterPro" id="IPR011993">
    <property type="entry name" value="PH-like_dom_sf"/>
</dbReference>
<dbReference type="SMART" id="SM00568">
    <property type="entry name" value="GRAM"/>
    <property type="match status" value="1"/>
</dbReference>
<dbReference type="OrthoDB" id="1736712at2759"/>
<protein>
    <submittedName>
        <fullName evidence="3">GEM-like protein</fullName>
    </submittedName>
</protein>
<organism evidence="3 4">
    <name type="scientific">Actinidia chinensis var. chinensis</name>
    <name type="common">Chinese soft-hair kiwi</name>
    <dbReference type="NCBI Taxonomy" id="1590841"/>
    <lineage>
        <taxon>Eukaryota</taxon>
        <taxon>Viridiplantae</taxon>
        <taxon>Streptophyta</taxon>
        <taxon>Embryophyta</taxon>
        <taxon>Tracheophyta</taxon>
        <taxon>Spermatophyta</taxon>
        <taxon>Magnoliopsida</taxon>
        <taxon>eudicotyledons</taxon>
        <taxon>Gunneridae</taxon>
        <taxon>Pentapetalae</taxon>
        <taxon>asterids</taxon>
        <taxon>Ericales</taxon>
        <taxon>Actinidiaceae</taxon>
        <taxon>Actinidia</taxon>
    </lineage>
</organism>
<dbReference type="InterPro" id="IPR004182">
    <property type="entry name" value="GRAM"/>
</dbReference>
<dbReference type="PANTHER" id="PTHR31969">
    <property type="entry name" value="GEM-LIKE PROTEIN 2"/>
    <property type="match status" value="1"/>
</dbReference>
<dbReference type="EMBL" id="NKQK01000025">
    <property type="protein sequence ID" value="PSR90957.1"/>
    <property type="molecule type" value="Genomic_DNA"/>
</dbReference>
<dbReference type="AlphaFoldDB" id="A0A2R6PGF1"/>